<sequence>MHDGGPLRPGPIGSNVVDMTRRPTIAVALDGAGWHPAAWRDPSALPADLFSRRYWRDLVQFAERAEVDFVTIEDALGLQSATLWSSDDRTDQVRGRLDALLIASFLAPVTSRIGLVPTVTTTHTEPFHVATGLQTLDFASRGRAGWRPQLSGSPHEAAHFGRRTVPPVDVEALLSGDSEQIRAGFDEARDVVEVVRRLWDSWEDDAIIRDAATGRFIDREKIHGAEFSGEWFDVKGASIVPRSPQGQPLVAVLAHQTIPYELAATSADLVFVTPHDDAQSVSILAEVREAEARTGRTGRALSVLAEVLVVLESTPAAARAALERLDERNGSPVASDALVFAGTPEQLLERIHGWTALGYDGVRIRPARLPRDLEQLAEWVLPALPRADAAGATLRERLGFELPENRYTAAAAGGAAAARTNEEVA</sequence>
<keyword evidence="2" id="KW-0288">FMN</keyword>
<protein>
    <submittedName>
        <fullName evidence="7">LLM class flavin-dependent oxidoreductase</fullName>
    </submittedName>
</protein>
<feature type="domain" description="Luciferase-like" evidence="6">
    <location>
        <begin position="50"/>
        <end position="324"/>
    </location>
</feature>
<evidence type="ECO:0000256" key="2">
    <source>
        <dbReference type="ARBA" id="ARBA00022643"/>
    </source>
</evidence>
<evidence type="ECO:0000256" key="5">
    <source>
        <dbReference type="ARBA" id="ARBA00033748"/>
    </source>
</evidence>
<dbReference type="Gene3D" id="3.20.20.30">
    <property type="entry name" value="Luciferase-like domain"/>
    <property type="match status" value="1"/>
</dbReference>
<proteinExistence type="inferred from homology"/>
<dbReference type="PANTHER" id="PTHR30011:SF16">
    <property type="entry name" value="C2H2 FINGER DOMAIN TRANSCRIPTION FACTOR (EUROFUNG)-RELATED"/>
    <property type="match status" value="1"/>
</dbReference>
<evidence type="ECO:0000256" key="1">
    <source>
        <dbReference type="ARBA" id="ARBA00022630"/>
    </source>
</evidence>
<evidence type="ECO:0000313" key="7">
    <source>
        <dbReference type="EMBL" id="GAA1836919.1"/>
    </source>
</evidence>
<dbReference type="InterPro" id="IPR011251">
    <property type="entry name" value="Luciferase-like_dom"/>
</dbReference>
<name>A0ABN2MTH1_9MICO</name>
<accession>A0ABN2MTH1</accession>
<comment type="similarity">
    <text evidence="5">Belongs to the NtaA/SnaA/DszA monooxygenase family.</text>
</comment>
<keyword evidence="4" id="KW-0503">Monooxygenase</keyword>
<gene>
    <name evidence="7" type="ORF">GCM10009750_22390</name>
</gene>
<evidence type="ECO:0000313" key="8">
    <source>
        <dbReference type="Proteomes" id="UP001501746"/>
    </source>
</evidence>
<dbReference type="EMBL" id="BAAANK010000006">
    <property type="protein sequence ID" value="GAA1836919.1"/>
    <property type="molecule type" value="Genomic_DNA"/>
</dbReference>
<comment type="caution">
    <text evidence="7">The sequence shown here is derived from an EMBL/GenBank/DDBJ whole genome shotgun (WGS) entry which is preliminary data.</text>
</comment>
<keyword evidence="8" id="KW-1185">Reference proteome</keyword>
<dbReference type="InterPro" id="IPR036661">
    <property type="entry name" value="Luciferase-like_sf"/>
</dbReference>
<dbReference type="PIRSF" id="PIRSF000337">
    <property type="entry name" value="NTA_MOA"/>
    <property type="match status" value="1"/>
</dbReference>
<organism evidence="7 8">
    <name type="scientific">Agromyces salentinus</name>
    <dbReference type="NCBI Taxonomy" id="269421"/>
    <lineage>
        <taxon>Bacteria</taxon>
        <taxon>Bacillati</taxon>
        <taxon>Actinomycetota</taxon>
        <taxon>Actinomycetes</taxon>
        <taxon>Micrococcales</taxon>
        <taxon>Microbacteriaceae</taxon>
        <taxon>Agromyces</taxon>
    </lineage>
</organism>
<reference evidence="7 8" key="1">
    <citation type="journal article" date="2019" name="Int. J. Syst. Evol. Microbiol.">
        <title>The Global Catalogue of Microorganisms (GCM) 10K type strain sequencing project: providing services to taxonomists for standard genome sequencing and annotation.</title>
        <authorList>
            <consortium name="The Broad Institute Genomics Platform"/>
            <consortium name="The Broad Institute Genome Sequencing Center for Infectious Disease"/>
            <person name="Wu L."/>
            <person name="Ma J."/>
        </authorList>
    </citation>
    <scope>NUCLEOTIDE SEQUENCE [LARGE SCALE GENOMIC DNA]</scope>
    <source>
        <strain evidence="7 8">JCM 14323</strain>
    </source>
</reference>
<dbReference type="PANTHER" id="PTHR30011">
    <property type="entry name" value="ALKANESULFONATE MONOOXYGENASE-RELATED"/>
    <property type="match status" value="1"/>
</dbReference>
<dbReference type="InterPro" id="IPR051260">
    <property type="entry name" value="Diverse_substr_monoxygenases"/>
</dbReference>
<dbReference type="Proteomes" id="UP001501746">
    <property type="component" value="Unassembled WGS sequence"/>
</dbReference>
<keyword evidence="3" id="KW-0560">Oxidoreductase</keyword>
<dbReference type="Pfam" id="PF00296">
    <property type="entry name" value="Bac_luciferase"/>
    <property type="match status" value="1"/>
</dbReference>
<dbReference type="SUPFAM" id="SSF51679">
    <property type="entry name" value="Bacterial luciferase-like"/>
    <property type="match status" value="1"/>
</dbReference>
<dbReference type="InterPro" id="IPR016215">
    <property type="entry name" value="NTA_MOA"/>
</dbReference>
<evidence type="ECO:0000256" key="3">
    <source>
        <dbReference type="ARBA" id="ARBA00023002"/>
    </source>
</evidence>
<evidence type="ECO:0000259" key="6">
    <source>
        <dbReference type="Pfam" id="PF00296"/>
    </source>
</evidence>
<keyword evidence="1" id="KW-0285">Flavoprotein</keyword>
<evidence type="ECO:0000256" key="4">
    <source>
        <dbReference type="ARBA" id="ARBA00023033"/>
    </source>
</evidence>